<keyword evidence="1" id="KW-0812">Transmembrane</keyword>
<keyword evidence="1" id="KW-1133">Transmembrane helix</keyword>
<feature type="transmembrane region" description="Helical" evidence="1">
    <location>
        <begin position="57"/>
        <end position="79"/>
    </location>
</feature>
<sequence>MAGFAIAADRAFRWISERRDRLRKYGLALALLMFIGGLAWAMSRLPDLPSRLRYEPLLALLVIGAPVGALLNSVELHALSRIGGGRMAWRTAFEVTVYTNAANMLPLPGGALAKMAAMKLHGVGYRAGSAMIVLSYAVWGGLAFLYSAGALMWLGQGRLAALFATLGAALLLICGAGFARFAHWRMVGIVALMRLVSLPLEALRYVLAMMAVGTAIGFGQSSVFVVASFVGSAAMIAPSGLGVGETVVALLSPAVAVPAAVGFVGAAIGRVVWMTGLALTAGLLLLARARRGVRPALGAF</sequence>
<reference evidence="2 3" key="1">
    <citation type="submission" date="2018-08" db="EMBL/GenBank/DDBJ databases">
        <title>The multiple taxonomic identification of Sphingomonas gilva.</title>
        <authorList>
            <person name="Zhu D."/>
            <person name="Zheng S."/>
        </authorList>
    </citation>
    <scope>NUCLEOTIDE SEQUENCE [LARGE SCALE GENOMIC DNA]</scope>
    <source>
        <strain evidence="2 3">ZDH117</strain>
    </source>
</reference>
<organism evidence="2 3">
    <name type="scientific">Sphingomonas gilva</name>
    <dbReference type="NCBI Taxonomy" id="2305907"/>
    <lineage>
        <taxon>Bacteria</taxon>
        <taxon>Pseudomonadati</taxon>
        <taxon>Pseudomonadota</taxon>
        <taxon>Alphaproteobacteria</taxon>
        <taxon>Sphingomonadales</taxon>
        <taxon>Sphingomonadaceae</taxon>
        <taxon>Sphingomonas</taxon>
    </lineage>
</organism>
<protein>
    <submittedName>
        <fullName evidence="2">Uncharacterized protein</fullName>
    </submittedName>
</protein>
<proteinExistence type="predicted"/>
<evidence type="ECO:0000313" key="2">
    <source>
        <dbReference type="EMBL" id="RHW18375.1"/>
    </source>
</evidence>
<feature type="transmembrane region" description="Helical" evidence="1">
    <location>
        <begin position="256"/>
        <end position="286"/>
    </location>
</feature>
<dbReference type="EMBL" id="QWLV01000002">
    <property type="protein sequence ID" value="RHW18375.1"/>
    <property type="molecule type" value="Genomic_DNA"/>
</dbReference>
<keyword evidence="1" id="KW-0472">Membrane</keyword>
<evidence type="ECO:0000256" key="1">
    <source>
        <dbReference type="SAM" id="Phobius"/>
    </source>
</evidence>
<dbReference type="RefSeq" id="WP_118863566.1">
    <property type="nucleotide sequence ID" value="NZ_QWLV01000002.1"/>
</dbReference>
<name>A0A396S4M2_9SPHN</name>
<accession>A0A396S4M2</accession>
<feature type="transmembrane region" description="Helical" evidence="1">
    <location>
        <begin position="203"/>
        <end position="236"/>
    </location>
</feature>
<dbReference type="AlphaFoldDB" id="A0A396S4M2"/>
<gene>
    <name evidence="2" type="ORF">D1610_07915</name>
</gene>
<feature type="transmembrane region" description="Helical" evidence="1">
    <location>
        <begin position="159"/>
        <end position="182"/>
    </location>
</feature>
<comment type="caution">
    <text evidence="2">The sequence shown here is derived from an EMBL/GenBank/DDBJ whole genome shotgun (WGS) entry which is preliminary data.</text>
</comment>
<feature type="transmembrane region" description="Helical" evidence="1">
    <location>
        <begin position="25"/>
        <end position="45"/>
    </location>
</feature>
<feature type="transmembrane region" description="Helical" evidence="1">
    <location>
        <begin position="123"/>
        <end position="147"/>
    </location>
</feature>
<dbReference type="OrthoDB" id="7605693at2"/>
<keyword evidence="3" id="KW-1185">Reference proteome</keyword>
<dbReference type="Proteomes" id="UP000266693">
    <property type="component" value="Unassembled WGS sequence"/>
</dbReference>
<evidence type="ECO:0000313" key="3">
    <source>
        <dbReference type="Proteomes" id="UP000266693"/>
    </source>
</evidence>